<dbReference type="Pfam" id="PF01042">
    <property type="entry name" value="Ribonuc_L-PSP"/>
    <property type="match status" value="1"/>
</dbReference>
<dbReference type="AlphaFoldDB" id="A0A2A6FQA1"/>
<dbReference type="InterPro" id="IPR006175">
    <property type="entry name" value="YjgF/YER057c/UK114"/>
</dbReference>
<name>A0A2A6FQA1_9MICO</name>
<comment type="caution">
    <text evidence="1">The sequence shown here is derived from an EMBL/GenBank/DDBJ whole genome shotgun (WGS) entry which is preliminary data.</text>
</comment>
<dbReference type="InterPro" id="IPR035959">
    <property type="entry name" value="RutC-like_sf"/>
</dbReference>
<evidence type="ECO:0000313" key="1">
    <source>
        <dbReference type="EMBL" id="PDQ35052.1"/>
    </source>
</evidence>
<sequence>MTRITSYTDATQHRKAGPYSPVLRISAGDLIVISGQGPLNDDGELIGSNIAEQTRATLANCAKALAEAGVTLDDVFKVNVFLADLDDWPAFNTEYVTHFSEPLPVRTAVGTKLLLGMLVEIEMWAAG</sequence>
<dbReference type="Proteomes" id="UP000219994">
    <property type="component" value="Unassembled WGS sequence"/>
</dbReference>
<dbReference type="PANTHER" id="PTHR11803:SF39">
    <property type="entry name" value="2-IMINOBUTANOATE_2-IMINOPROPANOATE DEAMINASE"/>
    <property type="match status" value="1"/>
</dbReference>
<dbReference type="Gene3D" id="3.30.1330.40">
    <property type="entry name" value="RutC-like"/>
    <property type="match status" value="1"/>
</dbReference>
<organism evidence="1 2">
    <name type="scientific">Candidatus Lumbricidiphila eiseniae</name>
    <dbReference type="NCBI Taxonomy" id="1969409"/>
    <lineage>
        <taxon>Bacteria</taxon>
        <taxon>Bacillati</taxon>
        <taxon>Actinomycetota</taxon>
        <taxon>Actinomycetes</taxon>
        <taxon>Micrococcales</taxon>
        <taxon>Microbacteriaceae</taxon>
        <taxon>Candidatus Lumbricidiphila</taxon>
    </lineage>
</organism>
<dbReference type="GO" id="GO:0005829">
    <property type="term" value="C:cytosol"/>
    <property type="evidence" value="ECO:0007669"/>
    <property type="project" value="TreeGrafter"/>
</dbReference>
<dbReference type="GO" id="GO:0019239">
    <property type="term" value="F:deaminase activity"/>
    <property type="evidence" value="ECO:0007669"/>
    <property type="project" value="TreeGrafter"/>
</dbReference>
<evidence type="ECO:0000313" key="2">
    <source>
        <dbReference type="Proteomes" id="UP000219994"/>
    </source>
</evidence>
<gene>
    <name evidence="1" type="ORF">B5766_07965</name>
</gene>
<accession>A0A2A6FQA1</accession>
<reference evidence="2" key="1">
    <citation type="submission" date="2017-03" db="EMBL/GenBank/DDBJ databases">
        <authorList>
            <person name="Lund M.B."/>
        </authorList>
    </citation>
    <scope>NUCLEOTIDE SEQUENCE [LARGE SCALE GENOMIC DNA]</scope>
</reference>
<protein>
    <recommendedName>
        <fullName evidence="3">Reactive intermediate/imine deaminase</fullName>
    </recommendedName>
</protein>
<dbReference type="PANTHER" id="PTHR11803">
    <property type="entry name" value="2-IMINOBUTANOATE/2-IMINOPROPANOATE DEAMINASE RIDA"/>
    <property type="match status" value="1"/>
</dbReference>
<proteinExistence type="predicted"/>
<dbReference type="CDD" id="cd00448">
    <property type="entry name" value="YjgF_YER057c_UK114_family"/>
    <property type="match status" value="1"/>
</dbReference>
<dbReference type="SUPFAM" id="SSF55298">
    <property type="entry name" value="YjgF-like"/>
    <property type="match status" value="1"/>
</dbReference>
<dbReference type="EMBL" id="NAEP01000041">
    <property type="protein sequence ID" value="PDQ35052.1"/>
    <property type="molecule type" value="Genomic_DNA"/>
</dbReference>
<evidence type="ECO:0008006" key="3">
    <source>
        <dbReference type="Google" id="ProtNLM"/>
    </source>
</evidence>